<keyword evidence="3" id="KW-1185">Reference proteome</keyword>
<proteinExistence type="predicted"/>
<keyword evidence="1" id="KW-0732">Signal</keyword>
<protein>
    <submittedName>
        <fullName evidence="2">Uncharacterized protein</fullName>
    </submittedName>
</protein>
<dbReference type="PANTHER" id="PTHR37490">
    <property type="entry name" value="EXPRESSED PROTEIN"/>
    <property type="match status" value="1"/>
</dbReference>
<dbReference type="Pfam" id="PF11913">
    <property type="entry name" value="DUF3431"/>
    <property type="match status" value="1"/>
</dbReference>
<evidence type="ECO:0000256" key="1">
    <source>
        <dbReference type="SAM" id="SignalP"/>
    </source>
</evidence>
<evidence type="ECO:0000313" key="2">
    <source>
        <dbReference type="EMBL" id="KAH0563224.1"/>
    </source>
</evidence>
<organism evidence="2 3">
    <name type="scientific">Trichoglossum hirsutum</name>
    <dbReference type="NCBI Taxonomy" id="265104"/>
    <lineage>
        <taxon>Eukaryota</taxon>
        <taxon>Fungi</taxon>
        <taxon>Dikarya</taxon>
        <taxon>Ascomycota</taxon>
        <taxon>Pezizomycotina</taxon>
        <taxon>Geoglossomycetes</taxon>
        <taxon>Geoglossales</taxon>
        <taxon>Geoglossaceae</taxon>
        <taxon>Trichoglossum</taxon>
    </lineage>
</organism>
<dbReference type="EMBL" id="JAGHQM010000234">
    <property type="protein sequence ID" value="KAH0563224.1"/>
    <property type="molecule type" value="Genomic_DNA"/>
</dbReference>
<sequence length="299" mass="34586">MRVPSRFTTVTFVISMWLLIRMKLHPNRVQLSSQTNPSLLSMAPQLTTTYVTVSQDLPTITSSAEVTQETQIDGDGKHLSDLAGTVDGVIVMAKLQKEDTNWVGEHLPEWKNAIYTVDNTSAPLYTSVNKGKESMVYLTYIIDNYFTLPETLVFLHSHRDGYPTGWHTDAPEYDNVNSVRMLKLDFVQRSGYVNLRCIWIPGCPDEIQPYREQYEEHREPEHATRDAWRYIFNNTDIPSTIGVACCSQFAVSRDQVRARPLEDYQRYRQWLLDTELSDEVSGRVFEYFWHIIFGKESVQ</sequence>
<comment type="caution">
    <text evidence="2">The sequence shown here is derived from an EMBL/GenBank/DDBJ whole genome shotgun (WGS) entry which is preliminary data.</text>
</comment>
<dbReference type="InterPro" id="IPR021838">
    <property type="entry name" value="DUF3431"/>
</dbReference>
<feature type="chain" id="PRO_5040160563" evidence="1">
    <location>
        <begin position="27"/>
        <end position="299"/>
    </location>
</feature>
<dbReference type="AlphaFoldDB" id="A0A9P8RRX1"/>
<name>A0A9P8RRX1_9PEZI</name>
<evidence type="ECO:0000313" key="3">
    <source>
        <dbReference type="Proteomes" id="UP000750711"/>
    </source>
</evidence>
<feature type="signal peptide" evidence="1">
    <location>
        <begin position="1"/>
        <end position="26"/>
    </location>
</feature>
<dbReference type="PANTHER" id="PTHR37490:SF2">
    <property type="match status" value="1"/>
</dbReference>
<reference evidence="2" key="1">
    <citation type="submission" date="2021-03" db="EMBL/GenBank/DDBJ databases">
        <title>Comparative genomics and phylogenomic investigation of the class Geoglossomycetes provide insights into ecological specialization and systematics.</title>
        <authorList>
            <person name="Melie T."/>
            <person name="Pirro S."/>
            <person name="Miller A.N."/>
            <person name="Quandt A."/>
        </authorList>
    </citation>
    <scope>NUCLEOTIDE SEQUENCE</scope>
    <source>
        <strain evidence="2">CAQ_001_2017</strain>
    </source>
</reference>
<accession>A0A9P8RRX1</accession>
<gene>
    <name evidence="2" type="ORF">GP486_002210</name>
</gene>
<dbReference type="Proteomes" id="UP000750711">
    <property type="component" value="Unassembled WGS sequence"/>
</dbReference>